<name>A0A511K9J9_RHOTO</name>
<comment type="caution">
    <text evidence="2">The sequence shown here is derived from an EMBL/GenBank/DDBJ whole genome shotgun (WGS) entry which is preliminary data.</text>
</comment>
<feature type="compositionally biased region" description="Basic and acidic residues" evidence="1">
    <location>
        <begin position="54"/>
        <end position="64"/>
    </location>
</feature>
<evidence type="ECO:0000313" key="2">
    <source>
        <dbReference type="EMBL" id="GEM07057.1"/>
    </source>
</evidence>
<evidence type="ECO:0000256" key="1">
    <source>
        <dbReference type="SAM" id="MobiDB-lite"/>
    </source>
</evidence>
<dbReference type="OrthoDB" id="10052321at2759"/>
<feature type="region of interest" description="Disordered" evidence="1">
    <location>
        <begin position="239"/>
        <end position="260"/>
    </location>
</feature>
<dbReference type="GO" id="GO:0003735">
    <property type="term" value="F:structural constituent of ribosome"/>
    <property type="evidence" value="ECO:0007669"/>
    <property type="project" value="TreeGrafter"/>
</dbReference>
<keyword evidence="2" id="KW-0689">Ribosomal protein</keyword>
<dbReference type="GO" id="GO:0005763">
    <property type="term" value="C:mitochondrial small ribosomal subunit"/>
    <property type="evidence" value="ECO:0007669"/>
    <property type="project" value="TreeGrafter"/>
</dbReference>
<dbReference type="PANTHER" id="PTHR28158">
    <property type="entry name" value="37S RIBOSOMAL PROTEIN S35, MITOCHONDRIAL"/>
    <property type="match status" value="1"/>
</dbReference>
<evidence type="ECO:0000313" key="3">
    <source>
        <dbReference type="Proteomes" id="UP000321518"/>
    </source>
</evidence>
<sequence length="335" mass="36759">MNRFVPALRSQLPRIAPAPARAFASSSRRAAEESASPDAANSSSSAQAGPAAEQDGRAAPTEDIKPGRKITFAKWVRTAEAQRYRRPTPGKPNWIGDTPFPMNPSFNPLPPLADTIRERIYNAYAYNIRIKDATDKQVVRAVSGKFGVSMDRVRAIIRLKELEEQWKQEGKALQTNLLKGMEEVLGVQQPVNDSWRGLESPEPAQVLLASRRTMFEMIDVENGESPVFLPLLKQVPKRGTPLSETPLVSKTDSVAPSKPEPKVLVAPASRQGRAPTVFRDLSGTEQGEKLASSYNPKKTKRGNAAKRIAGREQYLRKLEESARAKVAGGRAQAQA</sequence>
<dbReference type="Proteomes" id="UP000321518">
    <property type="component" value="Unassembled WGS sequence"/>
</dbReference>
<dbReference type="InterPro" id="IPR021036">
    <property type="entry name" value="Ribosomal_mS45"/>
</dbReference>
<feature type="compositionally biased region" description="Polar residues" evidence="1">
    <location>
        <begin position="242"/>
        <end position="254"/>
    </location>
</feature>
<gene>
    <name evidence="2" type="ORF">Rt10032_c02g1074</name>
</gene>
<dbReference type="Pfam" id="PF12298">
    <property type="entry name" value="Bot1p"/>
    <property type="match status" value="1"/>
</dbReference>
<reference evidence="2 3" key="1">
    <citation type="submission" date="2019-07" db="EMBL/GenBank/DDBJ databases">
        <title>Rhodotorula toruloides NBRC10032 genome sequencing.</title>
        <authorList>
            <person name="Shida Y."/>
            <person name="Takaku H."/>
            <person name="Ogasawara W."/>
            <person name="Mori K."/>
        </authorList>
    </citation>
    <scope>NUCLEOTIDE SEQUENCE [LARGE SCALE GENOMIC DNA]</scope>
    <source>
        <strain evidence="2 3">NBRC10032</strain>
    </source>
</reference>
<protein>
    <submittedName>
        <fullName evidence="2">Ribosomal protein S35, mitochondrial protein</fullName>
    </submittedName>
</protein>
<organism evidence="2 3">
    <name type="scientific">Rhodotorula toruloides</name>
    <name type="common">Yeast</name>
    <name type="synonym">Rhodosporidium toruloides</name>
    <dbReference type="NCBI Taxonomy" id="5286"/>
    <lineage>
        <taxon>Eukaryota</taxon>
        <taxon>Fungi</taxon>
        <taxon>Dikarya</taxon>
        <taxon>Basidiomycota</taxon>
        <taxon>Pucciniomycotina</taxon>
        <taxon>Microbotryomycetes</taxon>
        <taxon>Sporidiobolales</taxon>
        <taxon>Sporidiobolaceae</taxon>
        <taxon>Rhodotorula</taxon>
    </lineage>
</organism>
<proteinExistence type="predicted"/>
<feature type="region of interest" description="Disordered" evidence="1">
    <location>
        <begin position="1"/>
        <end position="64"/>
    </location>
</feature>
<dbReference type="GO" id="GO:0032543">
    <property type="term" value="P:mitochondrial translation"/>
    <property type="evidence" value="ECO:0007669"/>
    <property type="project" value="TreeGrafter"/>
</dbReference>
<dbReference type="PANTHER" id="PTHR28158:SF1">
    <property type="entry name" value="SMALL RIBOSOMAL SUBUNIT PROTEIN MS45"/>
    <property type="match status" value="1"/>
</dbReference>
<dbReference type="AlphaFoldDB" id="A0A511K9J9"/>
<accession>A0A511K9J9</accession>
<feature type="compositionally biased region" description="Low complexity" evidence="1">
    <location>
        <begin position="17"/>
        <end position="53"/>
    </location>
</feature>
<dbReference type="EMBL" id="BJWK01000002">
    <property type="protein sequence ID" value="GEM07057.1"/>
    <property type="molecule type" value="Genomic_DNA"/>
</dbReference>
<feature type="region of interest" description="Disordered" evidence="1">
    <location>
        <begin position="281"/>
        <end position="304"/>
    </location>
</feature>
<keyword evidence="2" id="KW-0687">Ribonucleoprotein</keyword>